<dbReference type="RefSeq" id="WP_188429702.1">
    <property type="nucleotide sequence ID" value="NZ_BMEX01000002.1"/>
</dbReference>
<feature type="chain" id="PRO_5046062918" evidence="1">
    <location>
        <begin position="28"/>
        <end position="122"/>
    </location>
</feature>
<proteinExistence type="predicted"/>
<evidence type="ECO:0000256" key="1">
    <source>
        <dbReference type="SAM" id="SignalP"/>
    </source>
</evidence>
<organism evidence="2 3">
    <name type="scientific">Kroppenstedtia guangzhouensis</name>
    <dbReference type="NCBI Taxonomy" id="1274356"/>
    <lineage>
        <taxon>Bacteria</taxon>
        <taxon>Bacillati</taxon>
        <taxon>Bacillota</taxon>
        <taxon>Bacilli</taxon>
        <taxon>Bacillales</taxon>
        <taxon>Thermoactinomycetaceae</taxon>
        <taxon>Kroppenstedtia</taxon>
    </lineage>
</organism>
<sequence length="122" mass="13391">MKFKKWLASTLAAVFVFTLIGTGSAFAWYEATIHIPKRVSWFTITRPATGSTQSTKVTYVGGNKCVMQRIVNQSHQYLSDEKGCTIGVAYSHKTNVNKGKPIAAQFGNTAYVNVQATAAWKP</sequence>
<comment type="caution">
    <text evidence="2">The sequence shown here is derived from an EMBL/GenBank/DDBJ whole genome shotgun (WGS) entry which is preliminary data.</text>
</comment>
<keyword evidence="3" id="KW-1185">Reference proteome</keyword>
<evidence type="ECO:0000313" key="2">
    <source>
        <dbReference type="EMBL" id="GGA35851.1"/>
    </source>
</evidence>
<keyword evidence="1" id="KW-0732">Signal</keyword>
<gene>
    <name evidence="2" type="ORF">GCM10007416_05880</name>
</gene>
<name>A0ABQ1G3G9_9BACL</name>
<protein>
    <submittedName>
        <fullName evidence="2">Uncharacterized protein</fullName>
    </submittedName>
</protein>
<dbReference type="Proteomes" id="UP000617979">
    <property type="component" value="Unassembled WGS sequence"/>
</dbReference>
<evidence type="ECO:0000313" key="3">
    <source>
        <dbReference type="Proteomes" id="UP000617979"/>
    </source>
</evidence>
<accession>A0ABQ1G3G9</accession>
<reference evidence="3" key="1">
    <citation type="journal article" date="2019" name="Int. J. Syst. Evol. Microbiol.">
        <title>The Global Catalogue of Microorganisms (GCM) 10K type strain sequencing project: providing services to taxonomists for standard genome sequencing and annotation.</title>
        <authorList>
            <consortium name="The Broad Institute Genomics Platform"/>
            <consortium name="The Broad Institute Genome Sequencing Center for Infectious Disease"/>
            <person name="Wu L."/>
            <person name="Ma J."/>
        </authorList>
    </citation>
    <scope>NUCLEOTIDE SEQUENCE [LARGE SCALE GENOMIC DNA]</scope>
    <source>
        <strain evidence="3">CGMCC 1.12404</strain>
    </source>
</reference>
<feature type="signal peptide" evidence="1">
    <location>
        <begin position="1"/>
        <end position="27"/>
    </location>
</feature>
<dbReference type="EMBL" id="BMEX01000002">
    <property type="protein sequence ID" value="GGA35851.1"/>
    <property type="molecule type" value="Genomic_DNA"/>
</dbReference>